<dbReference type="PANTHER" id="PTHR38846:SF1">
    <property type="entry name" value="C3H1-TYPE DOMAIN-CONTAINING PROTEIN"/>
    <property type="match status" value="1"/>
</dbReference>
<dbReference type="AlphaFoldDB" id="A0AAN6XPM6"/>
<keyword evidence="2" id="KW-1185">Reference proteome</keyword>
<reference evidence="1" key="1">
    <citation type="journal article" date="2023" name="Mol. Phylogenet. Evol.">
        <title>Genome-scale phylogeny and comparative genomics of the fungal order Sordariales.</title>
        <authorList>
            <person name="Hensen N."/>
            <person name="Bonometti L."/>
            <person name="Westerberg I."/>
            <person name="Brannstrom I.O."/>
            <person name="Guillou S."/>
            <person name="Cros-Aarteil S."/>
            <person name="Calhoun S."/>
            <person name="Haridas S."/>
            <person name="Kuo A."/>
            <person name="Mondo S."/>
            <person name="Pangilinan J."/>
            <person name="Riley R."/>
            <person name="LaButti K."/>
            <person name="Andreopoulos B."/>
            <person name="Lipzen A."/>
            <person name="Chen C."/>
            <person name="Yan M."/>
            <person name="Daum C."/>
            <person name="Ng V."/>
            <person name="Clum A."/>
            <person name="Steindorff A."/>
            <person name="Ohm R.A."/>
            <person name="Martin F."/>
            <person name="Silar P."/>
            <person name="Natvig D.O."/>
            <person name="Lalanne C."/>
            <person name="Gautier V."/>
            <person name="Ament-Velasquez S.L."/>
            <person name="Kruys A."/>
            <person name="Hutchinson M.I."/>
            <person name="Powell A.J."/>
            <person name="Barry K."/>
            <person name="Miller A.N."/>
            <person name="Grigoriev I.V."/>
            <person name="Debuchy R."/>
            <person name="Gladieux P."/>
            <person name="Hiltunen Thoren M."/>
            <person name="Johannesson H."/>
        </authorList>
    </citation>
    <scope>NUCLEOTIDE SEQUENCE</scope>
    <source>
        <strain evidence="1">CBS 315.58</strain>
    </source>
</reference>
<evidence type="ECO:0000313" key="2">
    <source>
        <dbReference type="Proteomes" id="UP001303160"/>
    </source>
</evidence>
<reference evidence="1" key="2">
    <citation type="submission" date="2023-05" db="EMBL/GenBank/DDBJ databases">
        <authorList>
            <consortium name="Lawrence Berkeley National Laboratory"/>
            <person name="Steindorff A."/>
            <person name="Hensen N."/>
            <person name="Bonometti L."/>
            <person name="Westerberg I."/>
            <person name="Brannstrom I.O."/>
            <person name="Guillou S."/>
            <person name="Cros-Aarteil S."/>
            <person name="Calhoun S."/>
            <person name="Haridas S."/>
            <person name="Kuo A."/>
            <person name="Mondo S."/>
            <person name="Pangilinan J."/>
            <person name="Riley R."/>
            <person name="Labutti K."/>
            <person name="Andreopoulos B."/>
            <person name="Lipzen A."/>
            <person name="Chen C."/>
            <person name="Yanf M."/>
            <person name="Daum C."/>
            <person name="Ng V."/>
            <person name="Clum A."/>
            <person name="Ohm R."/>
            <person name="Martin F."/>
            <person name="Silar P."/>
            <person name="Natvig D."/>
            <person name="Lalanne C."/>
            <person name="Gautier V."/>
            <person name="Ament-Velasquez S.L."/>
            <person name="Kruys A."/>
            <person name="Hutchinson M.I."/>
            <person name="Powell A.J."/>
            <person name="Barry K."/>
            <person name="Miller A.N."/>
            <person name="Grigoriev I.V."/>
            <person name="Debuchy R."/>
            <person name="Gladieux P."/>
            <person name="Thoren M.H."/>
            <person name="Johannesson H."/>
        </authorList>
    </citation>
    <scope>NUCLEOTIDE SEQUENCE</scope>
    <source>
        <strain evidence="1">CBS 315.58</strain>
    </source>
</reference>
<dbReference type="EMBL" id="MU863899">
    <property type="protein sequence ID" value="KAK4202277.1"/>
    <property type="molecule type" value="Genomic_DNA"/>
</dbReference>
<gene>
    <name evidence="1" type="ORF">QBC40DRAFT_45116</name>
</gene>
<proteinExistence type="predicted"/>
<dbReference type="Proteomes" id="UP001303160">
    <property type="component" value="Unassembled WGS sequence"/>
</dbReference>
<comment type="caution">
    <text evidence="1">The sequence shown here is derived from an EMBL/GenBank/DDBJ whole genome shotgun (WGS) entry which is preliminary data.</text>
</comment>
<evidence type="ECO:0000313" key="1">
    <source>
        <dbReference type="EMBL" id="KAK4202277.1"/>
    </source>
</evidence>
<name>A0AAN6XPM6_9PEZI</name>
<sequence length="118" mass="13925">MARKNKPKPKKIVARFNRYFGEDNLDNWQRLCSDIFDDSELETRDISSKTKCRKLLKSVFINIYDLLDAVESSPKKKPERFKTHAALVNYTVKTRRIFPRDKVKNELGPVRALLREIL</sequence>
<protein>
    <submittedName>
        <fullName evidence="1">Uncharacterized protein</fullName>
    </submittedName>
</protein>
<dbReference type="PANTHER" id="PTHR38846">
    <property type="entry name" value="C3H1-TYPE DOMAIN-CONTAINING PROTEIN"/>
    <property type="match status" value="1"/>
</dbReference>
<accession>A0AAN6XPM6</accession>
<organism evidence="1 2">
    <name type="scientific">Triangularia verruculosa</name>
    <dbReference type="NCBI Taxonomy" id="2587418"/>
    <lineage>
        <taxon>Eukaryota</taxon>
        <taxon>Fungi</taxon>
        <taxon>Dikarya</taxon>
        <taxon>Ascomycota</taxon>
        <taxon>Pezizomycotina</taxon>
        <taxon>Sordariomycetes</taxon>
        <taxon>Sordariomycetidae</taxon>
        <taxon>Sordariales</taxon>
        <taxon>Podosporaceae</taxon>
        <taxon>Triangularia</taxon>
    </lineage>
</organism>